<gene>
    <name evidence="1" type="ORF">BJ125_13632</name>
    <name evidence="2" type="ORF">SAMN05892882_13632</name>
</gene>
<evidence type="ECO:0000313" key="3">
    <source>
        <dbReference type="Proteomes" id="UP000252631"/>
    </source>
</evidence>
<dbReference type="Proteomes" id="UP000256343">
    <property type="component" value="Unassembled WGS sequence"/>
</dbReference>
<sequence length="508" mass="55921">MGDLSTTNDHPLITAAPFFAFSVTHEFSAPVDLRHDDDTKQDPDLRRMETAPTADLHDVIGGFVDRTTTARSGEMLLRSIRTAIPDKCLRDRFDRLFRHQDAWLHDSIAWALSRDRTLRKAIAQEALIPLRPPNHAAFAGASHPAGLSAPLKLGYLLYQERKCGGAPERYAAQAEAISPACSRSAERLSRLLEEAERWYAEVLAFVVYEPWIAGDHGRGATLAEALSEVFPAAAEMPPFQLVVDACGAPDAYVAEGYAAVLVDAAVRGDNDAGRAWLGAASAVQKQQILTGLDLRLRGLTDRIEPGLRLQDWREMFRSGVIHASNSIRFDIGNSIASLPEIALHEMSHLAYAQMRPPVRTMVDDRGTPLLTRRIDRSLDEGLAELFSGAALRRLAGHYPLVTAYRRLRFALLRGRRNDPHIGGFAVLKRYCADRPIPDAAELLRRVNAADHDLIRLLDTPGEHPSPASTIEGPIAAVPEVQIAIGAAPELTSLGFRRHWCTLAIRGNH</sequence>
<dbReference type="EMBL" id="QRDT01000036">
    <property type="protein sequence ID" value="RED23244.1"/>
    <property type="molecule type" value="Genomic_DNA"/>
</dbReference>
<evidence type="ECO:0000313" key="2">
    <source>
        <dbReference type="EMBL" id="SSW93377.1"/>
    </source>
</evidence>
<reference evidence="2 3" key="1">
    <citation type="submission" date="2017-08" db="EMBL/GenBank/DDBJ databases">
        <authorList>
            <person name="de Groot N.N."/>
        </authorList>
    </citation>
    <scope>NUCLEOTIDE SEQUENCE [LARGE SCALE GENOMIC DNA]</scope>
    <source>
        <strain evidence="2 3">JA575</strain>
    </source>
</reference>
<keyword evidence="4" id="KW-1185">Reference proteome</keyword>
<dbReference type="AlphaFoldDB" id="A0A336JU95"/>
<dbReference type="RefSeq" id="WP_114360757.1">
    <property type="nucleotide sequence ID" value="NZ_QRDT01000036.1"/>
</dbReference>
<evidence type="ECO:0000313" key="4">
    <source>
        <dbReference type="Proteomes" id="UP000256343"/>
    </source>
</evidence>
<dbReference type="EMBL" id="UFQQ01000036">
    <property type="protein sequence ID" value="SSW93377.1"/>
    <property type="molecule type" value="Genomic_DNA"/>
</dbReference>
<protein>
    <submittedName>
        <fullName evidence="2">Uncharacterized protein</fullName>
    </submittedName>
</protein>
<proteinExistence type="predicted"/>
<evidence type="ECO:0000313" key="1">
    <source>
        <dbReference type="EMBL" id="RED23244.1"/>
    </source>
</evidence>
<dbReference type="Proteomes" id="UP000252631">
    <property type="component" value="Unassembled WGS sequence"/>
</dbReference>
<accession>A0A336JU95</accession>
<name>A0A336JU95_9BRAD</name>
<reference evidence="1 4" key="2">
    <citation type="submission" date="2018-07" db="EMBL/GenBank/DDBJ databases">
        <title>Genomic Encyclopedia of Archaeal and Bacterial Type Strains, Phase II (KMG-II): from individual species to whole genera.</title>
        <authorList>
            <person name="Goeker M."/>
        </authorList>
    </citation>
    <scope>NUCLEOTIDE SEQUENCE [LARGE SCALE GENOMIC DNA]</scope>
    <source>
        <strain evidence="1 4">JA575</strain>
    </source>
</reference>
<organism evidence="2 3">
    <name type="scientific">Rhodopseudomonas pentothenatexigens</name>
    <dbReference type="NCBI Taxonomy" id="999699"/>
    <lineage>
        <taxon>Bacteria</taxon>
        <taxon>Pseudomonadati</taxon>
        <taxon>Pseudomonadota</taxon>
        <taxon>Alphaproteobacteria</taxon>
        <taxon>Hyphomicrobiales</taxon>
        <taxon>Nitrobacteraceae</taxon>
        <taxon>Rhodopseudomonas</taxon>
    </lineage>
</organism>